<name>A0A0F9NRV3_9ZZZZ</name>
<evidence type="ECO:0000313" key="1">
    <source>
        <dbReference type="EMBL" id="KKM91580.1"/>
    </source>
</evidence>
<reference evidence="1" key="1">
    <citation type="journal article" date="2015" name="Nature">
        <title>Complex archaea that bridge the gap between prokaryotes and eukaryotes.</title>
        <authorList>
            <person name="Spang A."/>
            <person name="Saw J.H."/>
            <person name="Jorgensen S.L."/>
            <person name="Zaremba-Niedzwiedzka K."/>
            <person name="Martijn J."/>
            <person name="Lind A.E."/>
            <person name="van Eijk R."/>
            <person name="Schleper C."/>
            <person name="Guy L."/>
            <person name="Ettema T.J."/>
        </authorList>
    </citation>
    <scope>NUCLEOTIDE SEQUENCE</scope>
</reference>
<comment type="caution">
    <text evidence="1">The sequence shown here is derived from an EMBL/GenBank/DDBJ whole genome shotgun (WGS) entry which is preliminary data.</text>
</comment>
<sequence>MKKLRNINDMREEFAAIKSGCAGDTIFIAKAMLWMCEQMAVRQHDKTTVDMLKIVVRELRELRRETAAKRTVEVTLADRIRILEDASDLKDLAGQLGEKARELEAVSSPSTRKAP</sequence>
<gene>
    <name evidence="1" type="ORF">LCGC14_1227180</name>
</gene>
<dbReference type="AlphaFoldDB" id="A0A0F9NRV3"/>
<accession>A0A0F9NRV3</accession>
<proteinExistence type="predicted"/>
<dbReference type="EMBL" id="LAZR01006514">
    <property type="protein sequence ID" value="KKM91580.1"/>
    <property type="molecule type" value="Genomic_DNA"/>
</dbReference>
<organism evidence="1">
    <name type="scientific">marine sediment metagenome</name>
    <dbReference type="NCBI Taxonomy" id="412755"/>
    <lineage>
        <taxon>unclassified sequences</taxon>
        <taxon>metagenomes</taxon>
        <taxon>ecological metagenomes</taxon>
    </lineage>
</organism>
<protein>
    <submittedName>
        <fullName evidence="1">Uncharacterized protein</fullName>
    </submittedName>
</protein>